<proteinExistence type="predicted"/>
<dbReference type="EMBL" id="JAAMPC010000002">
    <property type="protein sequence ID" value="KAG2328519.1"/>
    <property type="molecule type" value="Genomic_DNA"/>
</dbReference>
<gene>
    <name evidence="1" type="ORF">Bca52824_011247</name>
</gene>
<dbReference type="Proteomes" id="UP000886595">
    <property type="component" value="Unassembled WGS sequence"/>
</dbReference>
<comment type="caution">
    <text evidence="1">The sequence shown here is derived from an EMBL/GenBank/DDBJ whole genome shotgun (WGS) entry which is preliminary data.</text>
</comment>
<evidence type="ECO:0000313" key="1">
    <source>
        <dbReference type="EMBL" id="KAG2328519.1"/>
    </source>
</evidence>
<dbReference type="PROSITE" id="PS51257">
    <property type="entry name" value="PROKAR_LIPOPROTEIN"/>
    <property type="match status" value="1"/>
</dbReference>
<name>A0A8X7WEZ3_BRACI</name>
<dbReference type="AlphaFoldDB" id="A0A8X7WEZ3"/>
<keyword evidence="2" id="KW-1185">Reference proteome</keyword>
<dbReference type="OrthoDB" id="10520351at2759"/>
<reference evidence="1 2" key="1">
    <citation type="submission" date="2020-02" db="EMBL/GenBank/DDBJ databases">
        <authorList>
            <person name="Ma Q."/>
            <person name="Huang Y."/>
            <person name="Song X."/>
            <person name="Pei D."/>
        </authorList>
    </citation>
    <scope>NUCLEOTIDE SEQUENCE [LARGE SCALE GENOMIC DNA]</scope>
    <source>
        <strain evidence="1">Sxm20200214</strain>
        <tissue evidence="1">Leaf</tissue>
    </source>
</reference>
<accession>A0A8X7WEZ3</accession>
<evidence type="ECO:0000313" key="2">
    <source>
        <dbReference type="Proteomes" id="UP000886595"/>
    </source>
</evidence>
<organism evidence="1 2">
    <name type="scientific">Brassica carinata</name>
    <name type="common">Ethiopian mustard</name>
    <name type="synonym">Abyssinian cabbage</name>
    <dbReference type="NCBI Taxonomy" id="52824"/>
    <lineage>
        <taxon>Eukaryota</taxon>
        <taxon>Viridiplantae</taxon>
        <taxon>Streptophyta</taxon>
        <taxon>Embryophyta</taxon>
        <taxon>Tracheophyta</taxon>
        <taxon>Spermatophyta</taxon>
        <taxon>Magnoliopsida</taxon>
        <taxon>eudicotyledons</taxon>
        <taxon>Gunneridae</taxon>
        <taxon>Pentapetalae</taxon>
        <taxon>rosids</taxon>
        <taxon>malvids</taxon>
        <taxon>Brassicales</taxon>
        <taxon>Brassicaceae</taxon>
        <taxon>Brassiceae</taxon>
        <taxon>Brassica</taxon>
    </lineage>
</organism>
<sequence>MGTRTLAAGARRNRASLPPVQCPASTGACLPSLIPGAHEEFVEEEAKNAIPSPCGFAPSLPDIPIPRRPLRQPGAPFTPSLVSRKYLKLSVPALESWLGVLISSYELGIDLSPGDFEGLWSTRPTGSDGYYSMLPKKDMAIIQGTTSNPKSWRERFFYVRIDCESVEESCLHLFPHAWNLHLGIIYLLAC</sequence>
<protein>
    <submittedName>
        <fullName evidence="1">Uncharacterized protein</fullName>
    </submittedName>
</protein>